<dbReference type="InterPro" id="IPR036388">
    <property type="entry name" value="WH-like_DNA-bd_sf"/>
</dbReference>
<dbReference type="FunFam" id="1.10.10.10:FF:000131">
    <property type="entry name" value="la-related protein 1B isoform X2"/>
    <property type="match status" value="1"/>
</dbReference>
<feature type="domain" description="HTH La-type RNA-binding" evidence="4">
    <location>
        <begin position="250"/>
        <end position="339"/>
    </location>
</feature>
<feature type="region of interest" description="Disordered" evidence="3">
    <location>
        <begin position="394"/>
        <end position="439"/>
    </location>
</feature>
<name>A0A7J7P4E6_9MAGN</name>
<evidence type="ECO:0000256" key="3">
    <source>
        <dbReference type="SAM" id="MobiDB-lite"/>
    </source>
</evidence>
<dbReference type="PANTHER" id="PTHR22792:SF132">
    <property type="entry name" value="LA-RELATED PROTEIN 1"/>
    <property type="match status" value="1"/>
</dbReference>
<dbReference type="InterPro" id="IPR036390">
    <property type="entry name" value="WH_DNA-bd_sf"/>
</dbReference>
<dbReference type="Pfam" id="PF05383">
    <property type="entry name" value="La"/>
    <property type="match status" value="1"/>
</dbReference>
<organism evidence="5 6">
    <name type="scientific">Kingdonia uniflora</name>
    <dbReference type="NCBI Taxonomy" id="39325"/>
    <lineage>
        <taxon>Eukaryota</taxon>
        <taxon>Viridiplantae</taxon>
        <taxon>Streptophyta</taxon>
        <taxon>Embryophyta</taxon>
        <taxon>Tracheophyta</taxon>
        <taxon>Spermatophyta</taxon>
        <taxon>Magnoliopsida</taxon>
        <taxon>Ranunculales</taxon>
        <taxon>Circaeasteraceae</taxon>
        <taxon>Kingdonia</taxon>
    </lineage>
</organism>
<keyword evidence="1 2" id="KW-0694">RNA-binding</keyword>
<dbReference type="SUPFAM" id="SSF46785">
    <property type="entry name" value="Winged helix' DNA-binding domain"/>
    <property type="match status" value="1"/>
</dbReference>
<feature type="compositionally biased region" description="Polar residues" evidence="3">
    <location>
        <begin position="394"/>
        <end position="415"/>
    </location>
</feature>
<dbReference type="AlphaFoldDB" id="A0A7J7P4E6"/>
<dbReference type="OrthoDB" id="340227at2759"/>
<sequence>MASELGVKSSSSSPWLQILLNNTSSPPHEITLNTTTGVGGGDDKNGGVSVWNKPSEASLTREELPFSSWPTLSHSSTVLPKSSKPPPPPPLQVPVIASSPNNHLRRKRTTASKAPTTDNKKPDTHHPSHKNNDNNNNLQQPRGVGVGVGNNNTRPPASRMRPNGSGSGSWTPPPRPIVLPHNSHNFYMTPPPPPPQRLPTGFIPPLPTAAANGHFVTPMPFHDMPPPLYYVNAMPPQDSLRTPPFVPAPLLLHPQLRPMIARQVDYYFSNENLCRDVYLREHMDEKGWVPISVIANFNRVKQLTNDIQLILDVVRASTVVELQGDKLRRRTDWKTWVLVPSNPSSSSPNPESLSVANHDMLAKSIESIGLRGGLTTTDHDRTVSDNTHIVAVLSRSSSGELNGSEASRTPYSSNVGEAGRTSSQESNSSSHLSNGYLGTSDQSFQESLSLATSC</sequence>
<protein>
    <recommendedName>
        <fullName evidence="4">HTH La-type RNA-binding domain-containing protein</fullName>
    </recommendedName>
</protein>
<evidence type="ECO:0000256" key="1">
    <source>
        <dbReference type="ARBA" id="ARBA00022884"/>
    </source>
</evidence>
<feature type="compositionally biased region" description="Basic and acidic residues" evidence="3">
    <location>
        <begin position="118"/>
        <end position="132"/>
    </location>
</feature>
<feature type="compositionally biased region" description="Low complexity" evidence="3">
    <location>
        <begin position="422"/>
        <end position="433"/>
    </location>
</feature>
<evidence type="ECO:0000256" key="2">
    <source>
        <dbReference type="PROSITE-ProRule" id="PRU00332"/>
    </source>
</evidence>
<dbReference type="Proteomes" id="UP000541444">
    <property type="component" value="Unassembled WGS sequence"/>
</dbReference>
<comment type="caution">
    <text evidence="5">The sequence shown here is derived from an EMBL/GenBank/DDBJ whole genome shotgun (WGS) entry which is preliminary data.</text>
</comment>
<dbReference type="PANTHER" id="PTHR22792">
    <property type="entry name" value="LUPUS LA PROTEIN-RELATED"/>
    <property type="match status" value="1"/>
</dbReference>
<feature type="region of interest" description="Disordered" evidence="3">
    <location>
        <begin position="20"/>
        <end position="174"/>
    </location>
</feature>
<reference evidence="5 6" key="1">
    <citation type="journal article" date="2020" name="IScience">
        <title>Genome Sequencing of the Endangered Kingdonia uniflora (Circaeasteraceae, Ranunculales) Reveals Potential Mechanisms of Evolutionary Specialization.</title>
        <authorList>
            <person name="Sun Y."/>
            <person name="Deng T."/>
            <person name="Zhang A."/>
            <person name="Moore M.J."/>
            <person name="Landis J.B."/>
            <person name="Lin N."/>
            <person name="Zhang H."/>
            <person name="Zhang X."/>
            <person name="Huang J."/>
            <person name="Zhang X."/>
            <person name="Sun H."/>
            <person name="Wang H."/>
        </authorList>
    </citation>
    <scope>NUCLEOTIDE SEQUENCE [LARGE SCALE GENOMIC DNA]</scope>
    <source>
        <strain evidence="5">TB1705</strain>
        <tissue evidence="5">Leaf</tissue>
    </source>
</reference>
<dbReference type="InterPro" id="IPR045180">
    <property type="entry name" value="La_dom_prot"/>
</dbReference>
<evidence type="ECO:0000313" key="6">
    <source>
        <dbReference type="Proteomes" id="UP000541444"/>
    </source>
</evidence>
<evidence type="ECO:0000259" key="4">
    <source>
        <dbReference type="PROSITE" id="PS50961"/>
    </source>
</evidence>
<feature type="compositionally biased region" description="Pro residues" evidence="3">
    <location>
        <begin position="83"/>
        <end position="92"/>
    </location>
</feature>
<dbReference type="Gene3D" id="1.10.10.10">
    <property type="entry name" value="Winged helix-like DNA-binding domain superfamily/Winged helix DNA-binding domain"/>
    <property type="match status" value="1"/>
</dbReference>
<dbReference type="SMART" id="SM00715">
    <property type="entry name" value="LA"/>
    <property type="match status" value="1"/>
</dbReference>
<dbReference type="GO" id="GO:0005737">
    <property type="term" value="C:cytoplasm"/>
    <property type="evidence" value="ECO:0007669"/>
    <property type="project" value="UniProtKB-ARBA"/>
</dbReference>
<dbReference type="EMBL" id="JACGCM010000276">
    <property type="protein sequence ID" value="KAF6174326.1"/>
    <property type="molecule type" value="Genomic_DNA"/>
</dbReference>
<dbReference type="InterPro" id="IPR006630">
    <property type="entry name" value="La_HTH"/>
</dbReference>
<accession>A0A7J7P4E6</accession>
<evidence type="ECO:0000313" key="5">
    <source>
        <dbReference type="EMBL" id="KAF6174326.1"/>
    </source>
</evidence>
<gene>
    <name evidence="5" type="ORF">GIB67_040819</name>
</gene>
<proteinExistence type="predicted"/>
<keyword evidence="6" id="KW-1185">Reference proteome</keyword>
<feature type="compositionally biased region" description="Polar residues" evidence="3">
    <location>
        <begin position="68"/>
        <end position="79"/>
    </location>
</feature>
<dbReference type="PROSITE" id="PS50961">
    <property type="entry name" value="HTH_LA"/>
    <property type="match status" value="1"/>
</dbReference>
<dbReference type="GO" id="GO:0003723">
    <property type="term" value="F:RNA binding"/>
    <property type="evidence" value="ECO:0007669"/>
    <property type="project" value="UniProtKB-UniRule"/>
</dbReference>
<dbReference type="CDD" id="cd07323">
    <property type="entry name" value="LAM"/>
    <property type="match status" value="1"/>
</dbReference>